<feature type="chain" id="PRO_5014160015" evidence="2">
    <location>
        <begin position="29"/>
        <end position="1013"/>
    </location>
</feature>
<dbReference type="RefSeq" id="WP_101539749.1">
    <property type="nucleotide sequence ID" value="NZ_PKGS01000001.1"/>
</dbReference>
<dbReference type="PROSITE" id="PS00639">
    <property type="entry name" value="THIOL_PROTEASE_HIS"/>
    <property type="match status" value="1"/>
</dbReference>
<evidence type="ECO:0000256" key="2">
    <source>
        <dbReference type="SAM" id="SignalP"/>
    </source>
</evidence>
<feature type="domain" description="Cadherin" evidence="3">
    <location>
        <begin position="836"/>
        <end position="935"/>
    </location>
</feature>
<keyword evidence="2" id="KW-0732">Signal</keyword>
<protein>
    <submittedName>
        <fullName evidence="4">Cysteine protease</fullName>
    </submittedName>
</protein>
<dbReference type="GO" id="GO:0006508">
    <property type="term" value="P:proteolysis"/>
    <property type="evidence" value="ECO:0007669"/>
    <property type="project" value="UniProtKB-KW"/>
</dbReference>
<dbReference type="PROSITE" id="PS00139">
    <property type="entry name" value="THIOL_PROTEASE_CYS"/>
    <property type="match status" value="1"/>
</dbReference>
<gene>
    <name evidence="4" type="ORF">CYJ34_02445</name>
</gene>
<dbReference type="GO" id="GO:0016020">
    <property type="term" value="C:membrane"/>
    <property type="evidence" value="ECO:0007669"/>
    <property type="project" value="InterPro"/>
</dbReference>
<dbReference type="InterPro" id="IPR025660">
    <property type="entry name" value="Pept_his_AS"/>
</dbReference>
<accession>A0A2I1MBT7</accession>
<keyword evidence="5" id="KW-1185">Reference proteome</keyword>
<organism evidence="4 5">
    <name type="scientific">Anaerococcus octavius</name>
    <dbReference type="NCBI Taxonomy" id="54007"/>
    <lineage>
        <taxon>Bacteria</taxon>
        <taxon>Bacillati</taxon>
        <taxon>Bacillota</taxon>
        <taxon>Tissierellia</taxon>
        <taxon>Tissierellales</taxon>
        <taxon>Peptoniphilaceae</taxon>
        <taxon>Anaerococcus</taxon>
    </lineage>
</organism>
<comment type="similarity">
    <text evidence="1">Belongs to the peptidase C1 family.</text>
</comment>
<dbReference type="InterPro" id="IPR013128">
    <property type="entry name" value="Peptidase_C1A"/>
</dbReference>
<dbReference type="GO" id="GO:0008234">
    <property type="term" value="F:cysteine-type peptidase activity"/>
    <property type="evidence" value="ECO:0007669"/>
    <property type="project" value="InterPro"/>
</dbReference>
<dbReference type="SUPFAM" id="SSF54001">
    <property type="entry name" value="Cysteine proteinases"/>
    <property type="match status" value="1"/>
</dbReference>
<dbReference type="InterPro" id="IPR008964">
    <property type="entry name" value="Invasin/intimin_cell_adhesion"/>
</dbReference>
<dbReference type="InterPro" id="IPR000169">
    <property type="entry name" value="Pept_cys_AS"/>
</dbReference>
<evidence type="ECO:0000313" key="4">
    <source>
        <dbReference type="EMBL" id="PKZ17590.1"/>
    </source>
</evidence>
<evidence type="ECO:0000256" key="1">
    <source>
        <dbReference type="ARBA" id="ARBA00008455"/>
    </source>
</evidence>
<evidence type="ECO:0000259" key="3">
    <source>
        <dbReference type="PROSITE" id="PS50268"/>
    </source>
</evidence>
<dbReference type="InterPro" id="IPR000668">
    <property type="entry name" value="Peptidase_C1A_C"/>
</dbReference>
<dbReference type="SMART" id="SM00645">
    <property type="entry name" value="Pept_C1"/>
    <property type="match status" value="1"/>
</dbReference>
<dbReference type="InterPro" id="IPR038765">
    <property type="entry name" value="Papain-like_cys_pep_sf"/>
</dbReference>
<dbReference type="Pfam" id="PF18560">
    <property type="entry name" value="Lectin_like"/>
    <property type="match status" value="1"/>
</dbReference>
<dbReference type="PANTHER" id="PTHR12411">
    <property type="entry name" value="CYSTEINE PROTEASE FAMILY C1-RELATED"/>
    <property type="match status" value="1"/>
</dbReference>
<keyword evidence="4" id="KW-0645">Protease</keyword>
<name>A0A2I1MBT7_9FIRM</name>
<dbReference type="InterPro" id="IPR003343">
    <property type="entry name" value="Big_2"/>
</dbReference>
<dbReference type="Proteomes" id="UP000234335">
    <property type="component" value="Unassembled WGS sequence"/>
</dbReference>
<dbReference type="InterPro" id="IPR002126">
    <property type="entry name" value="Cadherin-like_dom"/>
</dbReference>
<dbReference type="Gene3D" id="2.60.40.1930">
    <property type="match status" value="1"/>
</dbReference>
<dbReference type="Pfam" id="PF00112">
    <property type="entry name" value="Peptidase_C1"/>
    <property type="match status" value="1"/>
</dbReference>
<dbReference type="SMART" id="SM00635">
    <property type="entry name" value="BID_2"/>
    <property type="match status" value="1"/>
</dbReference>
<dbReference type="InterPro" id="IPR013783">
    <property type="entry name" value="Ig-like_fold"/>
</dbReference>
<dbReference type="Gene3D" id="2.60.40.1080">
    <property type="match status" value="1"/>
</dbReference>
<dbReference type="GO" id="GO:0007156">
    <property type="term" value="P:homophilic cell adhesion via plasma membrane adhesion molecules"/>
    <property type="evidence" value="ECO:0007669"/>
    <property type="project" value="InterPro"/>
</dbReference>
<dbReference type="PROSITE" id="PS50268">
    <property type="entry name" value="CADHERIN_2"/>
    <property type="match status" value="1"/>
</dbReference>
<proteinExistence type="inferred from homology"/>
<evidence type="ECO:0000313" key="5">
    <source>
        <dbReference type="Proteomes" id="UP000234335"/>
    </source>
</evidence>
<feature type="signal peptide" evidence="2">
    <location>
        <begin position="1"/>
        <end position="28"/>
    </location>
</feature>
<dbReference type="Gene3D" id="2.60.40.10">
    <property type="entry name" value="Immunoglobulins"/>
    <property type="match status" value="1"/>
</dbReference>
<keyword evidence="4" id="KW-0378">Hydrolase</keyword>
<reference evidence="4 5" key="1">
    <citation type="submission" date="2017-12" db="EMBL/GenBank/DDBJ databases">
        <title>Phylogenetic diversity of female urinary microbiome.</title>
        <authorList>
            <person name="Thomas-White K."/>
            <person name="Wolfe A.J."/>
        </authorList>
    </citation>
    <scope>NUCLEOTIDE SEQUENCE [LARGE SCALE GENOMIC DNA]</scope>
    <source>
        <strain evidence="4 5">UMB0119</strain>
    </source>
</reference>
<dbReference type="Pfam" id="PF02368">
    <property type="entry name" value="Big_2"/>
    <property type="match status" value="1"/>
</dbReference>
<dbReference type="CDD" id="cd02619">
    <property type="entry name" value="Peptidase_C1"/>
    <property type="match status" value="1"/>
</dbReference>
<dbReference type="EMBL" id="PKGS01000001">
    <property type="protein sequence ID" value="PKZ17590.1"/>
    <property type="molecule type" value="Genomic_DNA"/>
</dbReference>
<dbReference type="GO" id="GO:0005509">
    <property type="term" value="F:calcium ion binding"/>
    <property type="evidence" value="ECO:0007669"/>
    <property type="project" value="InterPro"/>
</dbReference>
<sequence>MKNLKKYILSLTLAISLVTVNLGPPAFAIKNDAGSEQSNLEISPSAFSLDSDQLVDNLEIDQAPVNPEFNRQEAKEEAEKFGLNVDPLKIYTDYGSLNAEVPNRQKASFIPAYYDLRNEGRVTPMRDQGPNGSCWAFASYGSAESVLLPRENTDFSEKNLRNTHGYDWGPKDGGTFQVSAAYLSRWSGPIAERDEPYHPYDFYSPSGLRPVKELEKAMYIPDVRNINDQRVLKEAIMDYGAAYTSVNGSEYYTNMYTMGHYNPGDGWANHAVTIVGWDDNYSASNFKWGAPGNGAWIVKNSWGSYWGSQGGYYYVSYYDAHIGKNNCIFVLKNKESNKSIWYHDYLGMTSNIGRGNIGWFSNVFGPANQNLEISEVGVFVPTNNVSYEVYVNTNIGGNSGFNNRVKVASGTLDFAGYQTIKFRPQQIPRGAYFAPIIKFTTTGYPYPIPVEKPIWGYSSRASASSGQSYISYDGYNWSDITNQMYNTNVCVKAFTKPSRSSYIDEKPINNDKKVQSITSQDYINLNIGGKEYIKANVLPKDAANKNLTYASSNSYVASVSPNGEVRALREGTATITISATDGSGVSASVNVKVTRADNIAGNIFNVNVNLPKENIKLAQNLPLTVNVRDKYQRNLKNALVKVDLAGGASKEAYTDQNGNFKVNLSTSHIKGPGSYKLNVKVTGDSFEDFTSSYDVEITGEDVKNDKGDFTLRLILKKEEYEIGEKIPIKIITSLDKEPIGNSRVDVEITTPDGIIHKNSGTTKYNGITTYNYSPDAKAPAGEYKVKVSTSNGNYKASEETSFVVKEKDDSLKLSYTPDRQVYYYGDRASIRFTLKDANYLLMSNQKLSIRVTGPNDFVYDIEKITDYKGNASMYIQPDSTMKPGIYTVEVKAKDESLGKLDVKFDIDFIDPNNRPLSLEIIDLKDNFKPRTRPVFTAHIKDEKNLNLRYAKVTFSLEDSKGKVLSRGSSTTTYTGKLTFTGPFLNEGDYKLKVSVSRNSYKSINEEYTFKVSK</sequence>
<dbReference type="SUPFAM" id="SSF49373">
    <property type="entry name" value="Invasin/intimin cell-adhesion fragments"/>
    <property type="match status" value="1"/>
</dbReference>
<dbReference type="AlphaFoldDB" id="A0A2I1MBT7"/>
<dbReference type="Gene3D" id="3.90.70.10">
    <property type="entry name" value="Cysteine proteinases"/>
    <property type="match status" value="1"/>
</dbReference>
<dbReference type="InterPro" id="IPR040528">
    <property type="entry name" value="Lectin-like"/>
</dbReference>
<comment type="caution">
    <text evidence="4">The sequence shown here is derived from an EMBL/GenBank/DDBJ whole genome shotgun (WGS) entry which is preliminary data.</text>
</comment>